<reference evidence="3" key="1">
    <citation type="submission" date="2023-08" db="EMBL/GenBank/DDBJ databases">
        <title>Black Yeasts Isolated from many extreme environments.</title>
        <authorList>
            <person name="Coleine C."/>
            <person name="Stajich J.E."/>
            <person name="Selbmann L."/>
        </authorList>
    </citation>
    <scope>NUCLEOTIDE SEQUENCE</scope>
    <source>
        <strain evidence="3">CCFEE 5401</strain>
    </source>
</reference>
<feature type="compositionally biased region" description="Polar residues" evidence="1">
    <location>
        <begin position="346"/>
        <end position="363"/>
    </location>
</feature>
<keyword evidence="2" id="KW-0812">Transmembrane</keyword>
<evidence type="ECO:0000313" key="3">
    <source>
        <dbReference type="EMBL" id="KAK5113120.1"/>
    </source>
</evidence>
<feature type="compositionally biased region" description="Polar residues" evidence="1">
    <location>
        <begin position="316"/>
        <end position="328"/>
    </location>
</feature>
<evidence type="ECO:0000256" key="1">
    <source>
        <dbReference type="SAM" id="MobiDB-lite"/>
    </source>
</evidence>
<proteinExistence type="predicted"/>
<feature type="region of interest" description="Disordered" evidence="1">
    <location>
        <begin position="472"/>
        <end position="495"/>
    </location>
</feature>
<name>A0AAN7TKQ1_9PEZI</name>
<dbReference type="EMBL" id="JAVRRL010000026">
    <property type="protein sequence ID" value="KAK5113120.1"/>
    <property type="molecule type" value="Genomic_DNA"/>
</dbReference>
<dbReference type="AlphaFoldDB" id="A0AAN7TKQ1"/>
<gene>
    <name evidence="3" type="ORF">LTR62_003699</name>
</gene>
<organism evidence="3 4">
    <name type="scientific">Meristemomyces frigidus</name>
    <dbReference type="NCBI Taxonomy" id="1508187"/>
    <lineage>
        <taxon>Eukaryota</taxon>
        <taxon>Fungi</taxon>
        <taxon>Dikarya</taxon>
        <taxon>Ascomycota</taxon>
        <taxon>Pezizomycotina</taxon>
        <taxon>Dothideomycetes</taxon>
        <taxon>Dothideomycetidae</taxon>
        <taxon>Mycosphaerellales</taxon>
        <taxon>Teratosphaeriaceae</taxon>
        <taxon>Meristemomyces</taxon>
    </lineage>
</organism>
<feature type="region of interest" description="Disordered" evidence="1">
    <location>
        <begin position="558"/>
        <end position="582"/>
    </location>
</feature>
<keyword evidence="2" id="KW-0472">Membrane</keyword>
<feature type="compositionally biased region" description="Polar residues" evidence="1">
    <location>
        <begin position="474"/>
        <end position="495"/>
    </location>
</feature>
<sequence>MTTSTTVASFCGSATRVHAGEYPSPSPTCSIGTRDCNKLYQDHLLAPVYSIYTPLCSTAASYKPSCGECTVFANGMQLFYWPVTTVHGNVCAGNGSTITASPTGKGPNTTIKGNRTYTSGTAYYSFSDLFATVSNGAMCGTPEANVELPIFTFDLSTISYSPTQPSPGITLLQSYSQSMNLADLNYPVPWSAWRGQEACASNVSICETISTSYRPDLVIATWLTELQDQWTTCVVSAIVFDPPVALGQQAVLQLPTAAVLSTTASEAGVQATPGSGLTSVQPVMTGAATMLSSSTTSTAIAEVPLSTMSDPGMSTEDVNQHSSYNTPTIERPATTPRVDESHSHESAGTSTTAGGQDPTLSTVEPTYQTTAPDISGTIASFPISDIATSTLGQTSISADPALHDPAGVASAILQLFSVSSTVTAITKSTLPAAEVVLLSALIEQSTTSASTWFASSADPAALLSALLTSSTSSVTPGISTSAAPPDSSTINGISSGQAATAGVPAAPFPSQVRSGTFGTFSSTASHAFGTNLGASQPKVTSISTSLPLIATSSLIEGEGSDTSTLLPSASSSTERSSAGKTGSSPLALMSGLYVVVITGIILLHT</sequence>
<evidence type="ECO:0000313" key="4">
    <source>
        <dbReference type="Proteomes" id="UP001310890"/>
    </source>
</evidence>
<accession>A0AAN7TKQ1</accession>
<feature type="region of interest" description="Disordered" evidence="1">
    <location>
        <begin position="306"/>
        <end position="363"/>
    </location>
</feature>
<protein>
    <submittedName>
        <fullName evidence="3">Uncharacterized protein</fullName>
    </submittedName>
</protein>
<feature type="compositionally biased region" description="Low complexity" evidence="1">
    <location>
        <begin position="560"/>
        <end position="576"/>
    </location>
</feature>
<dbReference type="Proteomes" id="UP001310890">
    <property type="component" value="Unassembled WGS sequence"/>
</dbReference>
<keyword evidence="2" id="KW-1133">Transmembrane helix</keyword>
<feature type="transmembrane region" description="Helical" evidence="2">
    <location>
        <begin position="585"/>
        <end position="603"/>
    </location>
</feature>
<comment type="caution">
    <text evidence="3">The sequence shown here is derived from an EMBL/GenBank/DDBJ whole genome shotgun (WGS) entry which is preliminary data.</text>
</comment>
<evidence type="ECO:0000256" key="2">
    <source>
        <dbReference type="SAM" id="Phobius"/>
    </source>
</evidence>